<dbReference type="InterPro" id="IPR025291">
    <property type="entry name" value="DUF4153"/>
</dbReference>
<organism evidence="2 3">
    <name type="scientific">Roseburia hominis</name>
    <dbReference type="NCBI Taxonomy" id="301301"/>
    <lineage>
        <taxon>Bacteria</taxon>
        <taxon>Bacillati</taxon>
        <taxon>Bacillota</taxon>
        <taxon>Clostridia</taxon>
        <taxon>Lachnospirales</taxon>
        <taxon>Lachnospiraceae</taxon>
        <taxon>Roseburia</taxon>
    </lineage>
</organism>
<feature type="transmembrane region" description="Helical" evidence="1">
    <location>
        <begin position="105"/>
        <end position="123"/>
    </location>
</feature>
<reference evidence="2 3" key="1">
    <citation type="submission" date="2018-08" db="EMBL/GenBank/DDBJ databases">
        <title>A genome reference for cultivated species of the human gut microbiota.</title>
        <authorList>
            <person name="Zou Y."/>
            <person name="Xue W."/>
            <person name="Luo G."/>
        </authorList>
    </citation>
    <scope>NUCLEOTIDE SEQUENCE [LARGE SCALE GENOMIC DNA]</scope>
    <source>
        <strain evidence="2 3">AF22-12AC</strain>
    </source>
</reference>
<keyword evidence="1" id="KW-1133">Transmembrane helix</keyword>
<feature type="transmembrane region" description="Helical" evidence="1">
    <location>
        <begin position="256"/>
        <end position="280"/>
    </location>
</feature>
<feature type="transmembrane region" description="Helical" evidence="1">
    <location>
        <begin position="327"/>
        <end position="351"/>
    </location>
</feature>
<evidence type="ECO:0000256" key="1">
    <source>
        <dbReference type="SAM" id="Phobius"/>
    </source>
</evidence>
<protein>
    <submittedName>
        <fullName evidence="2">DUF4173 domain-containing protein</fullName>
    </submittedName>
</protein>
<feature type="transmembrane region" description="Helical" evidence="1">
    <location>
        <begin position="300"/>
        <end position="321"/>
    </location>
</feature>
<name>A0A395V7N0_9FIRM</name>
<dbReference type="Proteomes" id="UP000266172">
    <property type="component" value="Unassembled WGS sequence"/>
</dbReference>
<feature type="transmembrane region" description="Helical" evidence="1">
    <location>
        <begin position="135"/>
        <end position="154"/>
    </location>
</feature>
<feature type="transmembrane region" description="Helical" evidence="1">
    <location>
        <begin position="216"/>
        <end position="236"/>
    </location>
</feature>
<evidence type="ECO:0000313" key="3">
    <source>
        <dbReference type="Proteomes" id="UP000266172"/>
    </source>
</evidence>
<proteinExistence type="predicted"/>
<feature type="transmembrane region" description="Helical" evidence="1">
    <location>
        <begin position="82"/>
        <end position="99"/>
    </location>
</feature>
<feature type="transmembrane region" description="Helical" evidence="1">
    <location>
        <begin position="390"/>
        <end position="414"/>
    </location>
</feature>
<comment type="caution">
    <text evidence="2">The sequence shown here is derived from an EMBL/GenBank/DDBJ whole genome shotgun (WGS) entry which is preliminary data.</text>
</comment>
<evidence type="ECO:0000313" key="2">
    <source>
        <dbReference type="EMBL" id="RGS36690.1"/>
    </source>
</evidence>
<feature type="transmembrane region" description="Helical" evidence="1">
    <location>
        <begin position="174"/>
        <end position="204"/>
    </location>
</feature>
<gene>
    <name evidence="2" type="ORF">DWX93_15340</name>
</gene>
<sequence>MEEIMIGREMNPKEMIPEEENQEGAKIFGKLAGASLLYALVYTGCLFENVMGLASVLWVASSVWYVRFVFRMFGEKERRDNGIVLGMIVLLGISTVLTGNEWIGWMNDLIIFVLLVGILLHNFAQDTGWNFGKYLAEIVAAVCGAVCFIGKPFADGGAFYRSKKTGESHAGWYVLIGICAAVPCLMVLVLLLMSADMVFADLLVRFAGVFRFPVKLLRILLMLVFGFLSSYCGVRYVQKHAADIKPSAGKTAEPLIAIAFTAPIAVLYLLFSAIQIVYLFIGNMQLPAGVTYAEYARRGFFQLLFVCVLNLAAVLFIQSYFKENRVLKALLLAISGCTLIMTASSACRMLLYIRAYQLTFLRVSVLVALAVIALLMAGVIAKIVKPQFPLFRYGFVLAGAVYLVFAFSHVDYFIAAYNLTHTSWEASGEETVDYSYLYTLSTDAAPAIEKYAGKSGAADYRKQGWYQLYCEANEEALNETGLRTYNVSHAVAKQLLMEDNRE</sequence>
<dbReference type="EMBL" id="QRVL01000020">
    <property type="protein sequence ID" value="RGS36690.1"/>
    <property type="molecule type" value="Genomic_DNA"/>
</dbReference>
<feature type="transmembrane region" description="Helical" evidence="1">
    <location>
        <begin position="363"/>
        <end position="384"/>
    </location>
</feature>
<keyword evidence="1" id="KW-0472">Membrane</keyword>
<accession>A0A395V7N0</accession>
<keyword evidence="1" id="KW-0812">Transmembrane</keyword>
<dbReference type="Pfam" id="PF13687">
    <property type="entry name" value="DUF4153"/>
    <property type="match status" value="1"/>
</dbReference>
<dbReference type="AlphaFoldDB" id="A0A395V7N0"/>
<dbReference type="RefSeq" id="WP_118098408.1">
    <property type="nucleotide sequence ID" value="NZ_QRVL01000020.1"/>
</dbReference>